<dbReference type="STRING" id="139825.A0A401GL76"/>
<keyword evidence="2 5" id="KW-0812">Transmembrane</keyword>
<feature type="transmembrane region" description="Helical" evidence="5">
    <location>
        <begin position="161"/>
        <end position="187"/>
    </location>
</feature>
<dbReference type="InterPro" id="IPR011701">
    <property type="entry name" value="MFS"/>
</dbReference>
<dbReference type="RefSeq" id="XP_027613817.1">
    <property type="nucleotide sequence ID" value="XM_027758016.1"/>
</dbReference>
<dbReference type="PROSITE" id="PS50850">
    <property type="entry name" value="MFS"/>
    <property type="match status" value="1"/>
</dbReference>
<keyword evidence="4 5" id="KW-0472">Membrane</keyword>
<dbReference type="InterPro" id="IPR020846">
    <property type="entry name" value="MFS_dom"/>
</dbReference>
<dbReference type="GO" id="GO:0005886">
    <property type="term" value="C:plasma membrane"/>
    <property type="evidence" value="ECO:0007669"/>
    <property type="project" value="TreeGrafter"/>
</dbReference>
<dbReference type="InParanoid" id="A0A401GL76"/>
<feature type="transmembrane region" description="Helical" evidence="5">
    <location>
        <begin position="332"/>
        <end position="351"/>
    </location>
</feature>
<dbReference type="Gene3D" id="1.20.1250.20">
    <property type="entry name" value="MFS general substrate transporter like domains"/>
    <property type="match status" value="1"/>
</dbReference>
<dbReference type="OrthoDB" id="3066029at2759"/>
<proteinExistence type="predicted"/>
<feature type="transmembrane region" description="Helical" evidence="5">
    <location>
        <begin position="287"/>
        <end position="311"/>
    </location>
</feature>
<dbReference type="Proteomes" id="UP000287166">
    <property type="component" value="Unassembled WGS sequence"/>
</dbReference>
<dbReference type="SUPFAM" id="SSF103473">
    <property type="entry name" value="MFS general substrate transporter"/>
    <property type="match status" value="1"/>
</dbReference>
<comment type="caution">
    <text evidence="7">The sequence shown here is derived from an EMBL/GenBank/DDBJ whole genome shotgun (WGS) entry which is preliminary data.</text>
</comment>
<evidence type="ECO:0000259" key="6">
    <source>
        <dbReference type="PROSITE" id="PS50850"/>
    </source>
</evidence>
<dbReference type="Pfam" id="PF07690">
    <property type="entry name" value="MFS_1"/>
    <property type="match status" value="1"/>
</dbReference>
<feature type="transmembrane region" description="Helical" evidence="5">
    <location>
        <begin position="71"/>
        <end position="91"/>
    </location>
</feature>
<evidence type="ECO:0000256" key="1">
    <source>
        <dbReference type="ARBA" id="ARBA00004141"/>
    </source>
</evidence>
<evidence type="ECO:0000256" key="4">
    <source>
        <dbReference type="ARBA" id="ARBA00023136"/>
    </source>
</evidence>
<feature type="transmembrane region" description="Helical" evidence="5">
    <location>
        <begin position="193"/>
        <end position="211"/>
    </location>
</feature>
<name>A0A401GL76_9APHY</name>
<feature type="transmembrane region" description="Helical" evidence="5">
    <location>
        <begin position="252"/>
        <end position="275"/>
    </location>
</feature>
<dbReference type="AlphaFoldDB" id="A0A401GL76"/>
<gene>
    <name evidence="7" type="ORF">SCP_0412910</name>
</gene>
<dbReference type="GeneID" id="38779821"/>
<dbReference type="EMBL" id="BFAD01000004">
    <property type="protein sequence ID" value="GBE82904.1"/>
    <property type="molecule type" value="Genomic_DNA"/>
</dbReference>
<feature type="transmembrane region" description="Helical" evidence="5">
    <location>
        <begin position="432"/>
        <end position="449"/>
    </location>
</feature>
<comment type="subcellular location">
    <subcellularLocation>
        <location evidence="1">Membrane</location>
        <topology evidence="1">Multi-pass membrane protein</topology>
    </subcellularLocation>
</comment>
<reference evidence="7 8" key="1">
    <citation type="journal article" date="2018" name="Sci. Rep.">
        <title>Genome sequence of the cauliflower mushroom Sparassis crispa (Hanabiratake) and its association with beneficial usage.</title>
        <authorList>
            <person name="Kiyama R."/>
            <person name="Furutani Y."/>
            <person name="Kawaguchi K."/>
            <person name="Nakanishi T."/>
        </authorList>
    </citation>
    <scope>NUCLEOTIDE SEQUENCE [LARGE SCALE GENOMIC DNA]</scope>
</reference>
<organism evidence="7 8">
    <name type="scientific">Sparassis crispa</name>
    <dbReference type="NCBI Taxonomy" id="139825"/>
    <lineage>
        <taxon>Eukaryota</taxon>
        <taxon>Fungi</taxon>
        <taxon>Dikarya</taxon>
        <taxon>Basidiomycota</taxon>
        <taxon>Agaricomycotina</taxon>
        <taxon>Agaricomycetes</taxon>
        <taxon>Polyporales</taxon>
        <taxon>Sparassidaceae</taxon>
        <taxon>Sparassis</taxon>
    </lineage>
</organism>
<feature type="transmembrane region" description="Helical" evidence="5">
    <location>
        <begin position="363"/>
        <end position="389"/>
    </location>
</feature>
<dbReference type="InterPro" id="IPR036259">
    <property type="entry name" value="MFS_trans_sf"/>
</dbReference>
<feature type="transmembrane region" description="Helical" evidence="5">
    <location>
        <begin position="36"/>
        <end position="59"/>
    </location>
</feature>
<evidence type="ECO:0000313" key="8">
    <source>
        <dbReference type="Proteomes" id="UP000287166"/>
    </source>
</evidence>
<sequence length="469" mass="50086">MESEETSLLDPQSSVDVIVLEHEKVYLRFSPRQKRVVVAVVSWAGLIPLFVSGSFVPSIPQIARELHSTGPVISLAVSLAMLSGAISSLIWATYSGHYGRRPVFLASLPCLCAGSLGVGTATSIRSLMVWRVVQAFGASSGLSVGAGVIGDIYKLEERGTAMGIFFGATQLGVALAPVVGGIATHYASWRVTQYALFFAGVLALILTAVYLPETSHPGARGVDKSAEDEPEGWRWVWLNPFASIALLRSPNLFAITLAATFVLLTDFVLLVPLPYTIAARYNITNEALIGAFFMAAGCGNVMGAPIAGRISDKIVVKWRTRRGGRWVPEDRLRATVLPALVLVPCSILFSGLTTRFVAGRVGIALNLVCLFMNGIGVDLVLSPLAAYMVDVMHSRSAELIAAHKGTRNLIVGAVTSGVLPLINLIGVAATDGIAAVLAWAGFVLLWATIRYGEKMRAWLDVGYSTMRDN</sequence>
<evidence type="ECO:0000256" key="5">
    <source>
        <dbReference type="SAM" id="Phobius"/>
    </source>
</evidence>
<protein>
    <submittedName>
        <fullName evidence="7">MFS general substrate transporter</fullName>
    </submittedName>
</protein>
<dbReference type="PANTHER" id="PTHR23502:SF64">
    <property type="entry name" value="TRANSPORTER, PUTATIVE (AFU_ORTHOLOGUE AFUA_3G11760)-RELATED"/>
    <property type="match status" value="1"/>
</dbReference>
<feature type="transmembrane region" description="Helical" evidence="5">
    <location>
        <begin position="128"/>
        <end position="149"/>
    </location>
</feature>
<keyword evidence="8" id="KW-1185">Reference proteome</keyword>
<feature type="transmembrane region" description="Helical" evidence="5">
    <location>
        <begin position="409"/>
        <end position="426"/>
    </location>
</feature>
<evidence type="ECO:0000256" key="2">
    <source>
        <dbReference type="ARBA" id="ARBA00022692"/>
    </source>
</evidence>
<dbReference type="GO" id="GO:0022857">
    <property type="term" value="F:transmembrane transporter activity"/>
    <property type="evidence" value="ECO:0007669"/>
    <property type="project" value="InterPro"/>
</dbReference>
<accession>A0A401GL76</accession>
<feature type="transmembrane region" description="Helical" evidence="5">
    <location>
        <begin position="103"/>
        <end position="122"/>
    </location>
</feature>
<keyword evidence="3 5" id="KW-1133">Transmembrane helix</keyword>
<dbReference type="PANTHER" id="PTHR23502">
    <property type="entry name" value="MAJOR FACILITATOR SUPERFAMILY"/>
    <property type="match status" value="1"/>
</dbReference>
<evidence type="ECO:0000256" key="3">
    <source>
        <dbReference type="ARBA" id="ARBA00022989"/>
    </source>
</evidence>
<feature type="domain" description="Major facilitator superfamily (MFS) profile" evidence="6">
    <location>
        <begin position="37"/>
        <end position="453"/>
    </location>
</feature>
<evidence type="ECO:0000313" key="7">
    <source>
        <dbReference type="EMBL" id="GBE82904.1"/>
    </source>
</evidence>